<accession>A0AAW1JEM5</accession>
<feature type="signal peptide" evidence="1">
    <location>
        <begin position="1"/>
        <end position="18"/>
    </location>
</feature>
<dbReference type="EMBL" id="JASPKY010000400">
    <property type="protein sequence ID" value="KAK9702090.1"/>
    <property type="molecule type" value="Genomic_DNA"/>
</dbReference>
<protein>
    <submittedName>
        <fullName evidence="2">Uncharacterized protein</fullName>
    </submittedName>
</protein>
<evidence type="ECO:0000313" key="2">
    <source>
        <dbReference type="EMBL" id="KAK9702090.1"/>
    </source>
</evidence>
<comment type="caution">
    <text evidence="2">The sequence shown here is derived from an EMBL/GenBank/DDBJ whole genome shotgun (WGS) entry which is preliminary data.</text>
</comment>
<sequence>MKYSIVFLFCALFNSIYAYRQENLQPELGDLIFALPPPKLQGVNVYDKVAGTEEIILVESVRGARVVNAAEEDGTIVRGYEDAYKRIFLTSKPNGDFKYTHTVRF</sequence>
<name>A0AAW1JEM5_POPJA</name>
<reference evidence="2 3" key="1">
    <citation type="journal article" date="2024" name="BMC Genomics">
        <title>De novo assembly and annotation of Popillia japonica's genome with initial clues to its potential as an invasive pest.</title>
        <authorList>
            <person name="Cucini C."/>
            <person name="Boschi S."/>
            <person name="Funari R."/>
            <person name="Cardaioli E."/>
            <person name="Iannotti N."/>
            <person name="Marturano G."/>
            <person name="Paoli F."/>
            <person name="Bruttini M."/>
            <person name="Carapelli A."/>
            <person name="Frati F."/>
            <person name="Nardi F."/>
        </authorList>
    </citation>
    <scope>NUCLEOTIDE SEQUENCE [LARGE SCALE GENOMIC DNA]</scope>
    <source>
        <strain evidence="2">DMR45628</strain>
    </source>
</reference>
<dbReference type="Proteomes" id="UP001458880">
    <property type="component" value="Unassembled WGS sequence"/>
</dbReference>
<evidence type="ECO:0000256" key="1">
    <source>
        <dbReference type="SAM" id="SignalP"/>
    </source>
</evidence>
<evidence type="ECO:0000313" key="3">
    <source>
        <dbReference type="Proteomes" id="UP001458880"/>
    </source>
</evidence>
<keyword evidence="3" id="KW-1185">Reference proteome</keyword>
<keyword evidence="1" id="KW-0732">Signal</keyword>
<feature type="chain" id="PRO_5043362743" evidence="1">
    <location>
        <begin position="19"/>
        <end position="105"/>
    </location>
</feature>
<organism evidence="2 3">
    <name type="scientific">Popillia japonica</name>
    <name type="common">Japanese beetle</name>
    <dbReference type="NCBI Taxonomy" id="7064"/>
    <lineage>
        <taxon>Eukaryota</taxon>
        <taxon>Metazoa</taxon>
        <taxon>Ecdysozoa</taxon>
        <taxon>Arthropoda</taxon>
        <taxon>Hexapoda</taxon>
        <taxon>Insecta</taxon>
        <taxon>Pterygota</taxon>
        <taxon>Neoptera</taxon>
        <taxon>Endopterygota</taxon>
        <taxon>Coleoptera</taxon>
        <taxon>Polyphaga</taxon>
        <taxon>Scarabaeiformia</taxon>
        <taxon>Scarabaeidae</taxon>
        <taxon>Rutelinae</taxon>
        <taxon>Popillia</taxon>
    </lineage>
</organism>
<gene>
    <name evidence="2" type="ORF">QE152_g30155</name>
</gene>
<dbReference type="AlphaFoldDB" id="A0AAW1JEM5"/>
<proteinExistence type="predicted"/>